<dbReference type="NCBIfam" id="NF033625">
    <property type="entry name" value="HpxZ"/>
    <property type="match status" value="1"/>
</dbReference>
<keyword evidence="2" id="KW-1185">Reference proteome</keyword>
<dbReference type="InterPro" id="IPR024507">
    <property type="entry name" value="AtzH-like"/>
</dbReference>
<sequence length="144" mass="15614">MNTTDRVVGNGTTGPVVDEPAVHAEVSAAFARYEAALLAGDHAVLDESFWASPATVRFGIADHQQGIDELRAWRATQGPLDGRNIQNTRITTFGTGTAVVTTLFRYPGRPVVGRQSQTWVRMPAGWRIVSAHVSEISTEIDPRS</sequence>
<name>A0ABV8BYQ5_9PSEU</name>
<dbReference type="InterPro" id="IPR032710">
    <property type="entry name" value="NTF2-like_dom_sf"/>
</dbReference>
<dbReference type="Proteomes" id="UP001595690">
    <property type="component" value="Unassembled WGS sequence"/>
</dbReference>
<proteinExistence type="predicted"/>
<dbReference type="Pfam" id="PF11533">
    <property type="entry name" value="AtzH-like"/>
    <property type="match status" value="1"/>
</dbReference>
<protein>
    <submittedName>
        <fullName evidence="1">Oxalurate catabolism protein HpxZ</fullName>
    </submittedName>
</protein>
<dbReference type="RefSeq" id="WP_382376404.1">
    <property type="nucleotide sequence ID" value="NZ_JBHRZI010000021.1"/>
</dbReference>
<dbReference type="Gene3D" id="3.10.450.50">
    <property type="match status" value="1"/>
</dbReference>
<evidence type="ECO:0000313" key="1">
    <source>
        <dbReference type="EMBL" id="MFC3894853.1"/>
    </source>
</evidence>
<dbReference type="EMBL" id="JBHRZI010000021">
    <property type="protein sequence ID" value="MFC3894853.1"/>
    <property type="molecule type" value="Genomic_DNA"/>
</dbReference>
<accession>A0ABV8BYQ5</accession>
<organism evidence="1 2">
    <name type="scientific">Lentzea rhizosphaerae</name>
    <dbReference type="NCBI Taxonomy" id="2041025"/>
    <lineage>
        <taxon>Bacteria</taxon>
        <taxon>Bacillati</taxon>
        <taxon>Actinomycetota</taxon>
        <taxon>Actinomycetes</taxon>
        <taxon>Pseudonocardiales</taxon>
        <taxon>Pseudonocardiaceae</taxon>
        <taxon>Lentzea</taxon>
    </lineage>
</organism>
<evidence type="ECO:0000313" key="2">
    <source>
        <dbReference type="Proteomes" id="UP001595690"/>
    </source>
</evidence>
<comment type="caution">
    <text evidence="1">The sequence shown here is derived from an EMBL/GenBank/DDBJ whole genome shotgun (WGS) entry which is preliminary data.</text>
</comment>
<dbReference type="SUPFAM" id="SSF54427">
    <property type="entry name" value="NTF2-like"/>
    <property type="match status" value="1"/>
</dbReference>
<gene>
    <name evidence="1" type="primary">hpxZ</name>
    <name evidence="1" type="ORF">ACFOWZ_25515</name>
</gene>
<reference evidence="2" key="1">
    <citation type="journal article" date="2019" name="Int. J. Syst. Evol. Microbiol.">
        <title>The Global Catalogue of Microorganisms (GCM) 10K type strain sequencing project: providing services to taxonomists for standard genome sequencing and annotation.</title>
        <authorList>
            <consortium name="The Broad Institute Genomics Platform"/>
            <consortium name="The Broad Institute Genome Sequencing Center for Infectious Disease"/>
            <person name="Wu L."/>
            <person name="Ma J."/>
        </authorList>
    </citation>
    <scope>NUCLEOTIDE SEQUENCE [LARGE SCALE GENOMIC DNA]</scope>
    <source>
        <strain evidence="2">CGMCC 4.7405</strain>
    </source>
</reference>